<reference evidence="1 2" key="1">
    <citation type="submission" date="2018-10" db="EMBL/GenBank/DDBJ databases">
        <title>Draft genome of Mycobacterium hodleri strain B.</title>
        <authorList>
            <person name="Amande T.J."/>
            <person name="Mcgenity T.J."/>
        </authorList>
    </citation>
    <scope>NUCLEOTIDE SEQUENCE [LARGE SCALE GENOMIC DNA]</scope>
    <source>
        <strain evidence="1 2">B</strain>
    </source>
</reference>
<evidence type="ECO:0000313" key="1">
    <source>
        <dbReference type="EMBL" id="TQR87334.1"/>
    </source>
</evidence>
<gene>
    <name evidence="1" type="ORF">D8S82_07595</name>
</gene>
<comment type="caution">
    <text evidence="1">The sequence shown here is derived from an EMBL/GenBank/DDBJ whole genome shotgun (WGS) entry which is preliminary data.</text>
</comment>
<dbReference type="EMBL" id="VIFX01000007">
    <property type="protein sequence ID" value="TQR87334.1"/>
    <property type="molecule type" value="Genomic_DNA"/>
</dbReference>
<name>A0A544W521_9MYCO</name>
<proteinExistence type="predicted"/>
<sequence length="167" mass="18440">MILIAAGLGGIPVYVRPQVDPLRHADAILVIGGYGEERYRLGTELSTHGWAPNLVVSNPVGAGDVWKRNYCSTPPVGVTVHCFAPDPPTTKGEARELRRLATQYGWHTVIVVTFKPHISRARYILEKCFNGDLVMVASPTHVSASRWAYEYLYQTAGYLRAVFQPGC</sequence>
<dbReference type="Proteomes" id="UP000315759">
    <property type="component" value="Unassembled WGS sequence"/>
</dbReference>
<dbReference type="CDD" id="cd06259">
    <property type="entry name" value="YdcF-like"/>
    <property type="match status" value="1"/>
</dbReference>
<evidence type="ECO:0000313" key="2">
    <source>
        <dbReference type="Proteomes" id="UP000315759"/>
    </source>
</evidence>
<protein>
    <submittedName>
        <fullName evidence="1">YdcF family protein</fullName>
    </submittedName>
</protein>
<accession>A0A544W521</accession>
<dbReference type="AlphaFoldDB" id="A0A544W521"/>
<keyword evidence="2" id="KW-1185">Reference proteome</keyword>
<organism evidence="1 2">
    <name type="scientific">Mycolicibacterium hodleri</name>
    <dbReference type="NCBI Taxonomy" id="49897"/>
    <lineage>
        <taxon>Bacteria</taxon>
        <taxon>Bacillati</taxon>
        <taxon>Actinomycetota</taxon>
        <taxon>Actinomycetes</taxon>
        <taxon>Mycobacteriales</taxon>
        <taxon>Mycobacteriaceae</taxon>
        <taxon>Mycolicibacterium</taxon>
    </lineage>
</organism>
<dbReference type="InterPro" id="IPR003848">
    <property type="entry name" value="DUF218"/>
</dbReference>